<dbReference type="InterPro" id="IPR050390">
    <property type="entry name" value="C5-Methyltransferase"/>
</dbReference>
<dbReference type="AlphaFoldDB" id="D5U203"/>
<dbReference type="GO" id="GO:0044027">
    <property type="term" value="P:negative regulation of gene expression via chromosomal CpG island methylation"/>
    <property type="evidence" value="ECO:0007669"/>
    <property type="project" value="TreeGrafter"/>
</dbReference>
<dbReference type="EMBL" id="CP001939">
    <property type="protein sequence ID" value="ADG91153.1"/>
    <property type="molecule type" value="Genomic_DNA"/>
</dbReference>
<dbReference type="PRINTS" id="PR00105">
    <property type="entry name" value="C5METTRFRASE"/>
</dbReference>
<dbReference type="Gene3D" id="3.90.120.10">
    <property type="entry name" value="DNA Methylase, subunit A, domain 2"/>
    <property type="match status" value="1"/>
</dbReference>
<evidence type="ECO:0000313" key="7">
    <source>
        <dbReference type="Proteomes" id="UP000002376"/>
    </source>
</evidence>
<evidence type="ECO:0000256" key="4">
    <source>
        <dbReference type="ARBA" id="ARBA00022691"/>
    </source>
</evidence>
<keyword evidence="2 6" id="KW-0489">Methyltransferase</keyword>
<name>D5U203_THEAM</name>
<dbReference type="REBASE" id="26047">
    <property type="entry name" value="M.TagYORF881P"/>
</dbReference>
<dbReference type="HOGENOM" id="CLU_006958_2_2_2"/>
<dbReference type="Gene3D" id="3.40.50.150">
    <property type="entry name" value="Vaccinia Virus protein VP39"/>
    <property type="match status" value="1"/>
</dbReference>
<evidence type="ECO:0000313" key="6">
    <source>
        <dbReference type="EMBL" id="ADG91153.1"/>
    </source>
</evidence>
<protein>
    <recommendedName>
        <fullName evidence="1">DNA (cytosine-5-)-methyltransferase</fullName>
        <ecNumber evidence="1">2.1.1.37</ecNumber>
    </recommendedName>
</protein>
<keyword evidence="4" id="KW-0949">S-adenosyl-L-methionine</keyword>
<reference evidence="6 7" key="1">
    <citation type="journal article" date="2010" name="Stand. Genomic Sci.">
        <title>Complete genome sequence of Thermosphaera aggregans type strain (M11TL).</title>
        <authorList>
            <person name="Spring S."/>
            <person name="Rachel R."/>
            <person name="Lapidus A."/>
            <person name="Davenport K."/>
            <person name="Tice H."/>
            <person name="Copeland A."/>
            <person name="Cheng J.F."/>
            <person name="Lucas S."/>
            <person name="Chen F."/>
            <person name="Nolan M."/>
            <person name="Bruce D."/>
            <person name="Goodwin L."/>
            <person name="Pitluck S."/>
            <person name="Ivanova N."/>
            <person name="Mavromatis K."/>
            <person name="Ovchinnikova G."/>
            <person name="Pati A."/>
            <person name="Chen A."/>
            <person name="Palaniappan K."/>
            <person name="Land M."/>
            <person name="Hauser L."/>
            <person name="Chang Y.J."/>
            <person name="Jeffries C.C."/>
            <person name="Brettin T."/>
            <person name="Detter J.C."/>
            <person name="Tapia R."/>
            <person name="Han C."/>
            <person name="Heimerl T."/>
            <person name="Weikl F."/>
            <person name="Brambilla E."/>
            <person name="Goker M."/>
            <person name="Bristow J."/>
            <person name="Eisen J.A."/>
            <person name="Markowitz V."/>
            <person name="Hugenholtz P."/>
            <person name="Kyrpides N.C."/>
            <person name="Klenk H.P."/>
        </authorList>
    </citation>
    <scope>NUCLEOTIDE SEQUENCE [LARGE SCALE GENOMIC DNA]</scope>
    <source>
        <strain evidence="7">DSM 11486 / M11TL</strain>
    </source>
</reference>
<evidence type="ECO:0000256" key="2">
    <source>
        <dbReference type="ARBA" id="ARBA00022603"/>
    </source>
</evidence>
<dbReference type="Proteomes" id="UP000002376">
    <property type="component" value="Chromosome"/>
</dbReference>
<comment type="similarity">
    <text evidence="5">Belongs to the class I-like SAM-binding methyltransferase superfamily. C5-methyltransferase family.</text>
</comment>
<evidence type="ECO:0000256" key="5">
    <source>
        <dbReference type="RuleBase" id="RU000416"/>
    </source>
</evidence>
<dbReference type="InterPro" id="IPR029063">
    <property type="entry name" value="SAM-dependent_MTases_sf"/>
</dbReference>
<dbReference type="eggNOG" id="arCOG04157">
    <property type="taxonomic scope" value="Archaea"/>
</dbReference>
<dbReference type="Pfam" id="PF00145">
    <property type="entry name" value="DNA_methylase"/>
    <property type="match status" value="1"/>
</dbReference>
<dbReference type="PANTHER" id="PTHR10629">
    <property type="entry name" value="CYTOSINE-SPECIFIC METHYLTRANSFERASE"/>
    <property type="match status" value="1"/>
</dbReference>
<dbReference type="GO" id="GO:0003677">
    <property type="term" value="F:DNA binding"/>
    <property type="evidence" value="ECO:0007669"/>
    <property type="project" value="TreeGrafter"/>
</dbReference>
<reference key="3">
    <citation type="submission" date="2010-02" db="EMBL/GenBank/DDBJ databases">
        <title>Complete genome sequence of Thermosphaera aggregans type strain (M11TL).</title>
        <authorList>
            <consortium name="US DOE Joint Genome Institute (JGI-PGF)"/>
            <person name="Spring S."/>
            <person name="Lapidus A."/>
            <person name="Munk C."/>
            <person name="Schroeder M."/>
            <person name="Glavina Del Rio T."/>
            <person name="Tice H."/>
            <person name="Copeland A."/>
            <person name="Cheng J.-F."/>
            <person name="Lucas S."/>
            <person name="Chen F."/>
            <person name="Nolan M."/>
            <person name="Bruce D."/>
            <person name="Goodwin L."/>
            <person name="Pitluck S."/>
            <person name="Ivanova N."/>
            <person name="Mavromatis K."/>
            <person name="Ovchinnikova G."/>
            <person name="Pati A."/>
            <person name="Chen A."/>
            <person name="Palaniappan K."/>
            <person name="Land M."/>
            <person name="Hauser L."/>
            <person name="Chang Y.-J."/>
            <person name="Jeffries C.C."/>
            <person name="Brettin T."/>
            <person name="Detter J.C."/>
            <person name="Tapia R."/>
            <person name="Han C."/>
            <person name="Chain P."/>
            <person name="Heimerl T."/>
            <person name="Weik F."/>
            <person name="Goker M."/>
            <person name="Rachel R."/>
            <person name="Bristow J."/>
            <person name="Eisen J.A."/>
            <person name="Markowitz V."/>
            <person name="Hugenholtz P."/>
            <person name="Kyrpides N.C."/>
            <person name="Klenk H.-P."/>
        </authorList>
    </citation>
    <scope>NUCLEOTIDE SEQUENCE</scope>
    <source>
        <strain>DSM 11486</strain>
    </source>
</reference>
<gene>
    <name evidence="6" type="ordered locus">Tagg_0881</name>
</gene>
<keyword evidence="3 6" id="KW-0808">Transferase</keyword>
<dbReference type="NCBIfam" id="TIGR00675">
    <property type="entry name" value="dcm"/>
    <property type="match status" value="1"/>
</dbReference>
<dbReference type="InterPro" id="IPR001525">
    <property type="entry name" value="C5_MeTfrase"/>
</dbReference>
<dbReference type="KEGG" id="tag:Tagg_0881"/>
<dbReference type="InterPro" id="IPR018117">
    <property type="entry name" value="C5_DNA_meth_AS"/>
</dbReference>
<accession>D5U203</accession>
<dbReference type="PROSITE" id="PS00094">
    <property type="entry name" value="C5_MTASE_1"/>
    <property type="match status" value="1"/>
</dbReference>
<organism evidence="6 7">
    <name type="scientific">Thermosphaera aggregans (strain DSM 11486 / M11TL)</name>
    <dbReference type="NCBI Taxonomy" id="633148"/>
    <lineage>
        <taxon>Archaea</taxon>
        <taxon>Thermoproteota</taxon>
        <taxon>Thermoprotei</taxon>
        <taxon>Desulfurococcales</taxon>
        <taxon>Desulfurococcaceae</taxon>
        <taxon>Thermosphaera</taxon>
    </lineage>
</organism>
<dbReference type="STRING" id="633148.Tagg_0881"/>
<dbReference type="SUPFAM" id="SSF53335">
    <property type="entry name" value="S-adenosyl-L-methionine-dependent methyltransferases"/>
    <property type="match status" value="1"/>
</dbReference>
<evidence type="ECO:0000256" key="1">
    <source>
        <dbReference type="ARBA" id="ARBA00011975"/>
    </source>
</evidence>
<dbReference type="PROSITE" id="PS51679">
    <property type="entry name" value="SAM_MT_C5"/>
    <property type="match status" value="1"/>
</dbReference>
<keyword evidence="7" id="KW-1185">Reference proteome</keyword>
<dbReference type="PANTHER" id="PTHR10629:SF52">
    <property type="entry name" value="DNA (CYTOSINE-5)-METHYLTRANSFERASE 1"/>
    <property type="match status" value="1"/>
</dbReference>
<reference evidence="7" key="2">
    <citation type="journal article" date="2010" name="Stand. Genomic Sci.">
        <title>Complete genome sequence of Thermosphaera aggregans type strain (M11TLT).</title>
        <authorList>
            <person name="Spring S."/>
            <person name="Rachel R."/>
            <person name="Lapidus A."/>
            <person name="Davenport K."/>
            <person name="Tice H."/>
            <person name="Copeland A."/>
            <person name="Cheng J.-F."/>
            <person name="Lucas S."/>
            <person name="Chen F."/>
            <person name="Nolan M."/>
            <person name="Bruce D."/>
            <person name="Goodwin L."/>
            <person name="Pitluck S."/>
            <person name="Ivanova N."/>
            <person name="Mavromatis K."/>
            <person name="Ovchinnikova G."/>
            <person name="Pati A."/>
            <person name="Chen A."/>
            <person name="Palaniappan K."/>
            <person name="Land M."/>
            <person name="Hauser L."/>
            <person name="Chang Y.-J."/>
            <person name="Jeffries C.C."/>
            <person name="Brettin T."/>
            <person name="Detter J.C."/>
            <person name="Tapia R."/>
            <person name="Han C."/>
            <person name="Heimerl T."/>
            <person name="Weikl F."/>
            <person name="Brambilla E."/>
            <person name="Goker M."/>
            <person name="Bristow J."/>
            <person name="Eisen J.A."/>
            <person name="Markowitz V."/>
            <person name="Hugenholtz P."/>
            <person name="Kyrpides N.C."/>
            <person name="Klenk H.-P."/>
        </authorList>
    </citation>
    <scope>NUCLEOTIDE SEQUENCE [LARGE SCALE GENOMIC DNA]</scope>
    <source>
        <strain evidence="7">DSM 11486 / M11TL</strain>
    </source>
</reference>
<sequence length="461" mass="51521">MLSLFSGAGGLDLGFVMSGRFEILAANDIEEHMVKTYSINFGARIIPRLQPRLYPQVILGDVSKVDFSLLKDEGINVVVGGPPCQDFSILRSSTAERGGIQVRRGRLYAYFVRALVEIQPEAFVFENVPGLLTANGGLAYKVILEDFANLNLRWDEVRKSLGNNGYASGNVKGYNILFSEVVEATAFGVAQQRRRLIVVGIRKDLIKKDRTFDIATKFRKLMLGGREVLKKHPLTAMEVFEGLPLTKLGSKYVEVVKEYEGVWNEVGTEKIAEWKRKVWDRLTFDVVKDYCFFNEMSPCNEREVGDIVETVHGALLKEMGYYGVRVSDAKVSDNSHVAPAEPSDIVAKVKMIPFGENFEMLVGSKWELRRKGVSQIYRRLSPLMPSYTVVAYGGGGMAMYHYERHRSALTIREKARLQSFPDSFRFVGSLSNMKAEVGEAVPPLMAKAIASALAGLLDEIF</sequence>
<proteinExistence type="inferred from homology"/>
<dbReference type="GO" id="GO:0003886">
    <property type="term" value="F:DNA (cytosine-5-)-methyltransferase activity"/>
    <property type="evidence" value="ECO:0007669"/>
    <property type="project" value="UniProtKB-EC"/>
</dbReference>
<evidence type="ECO:0000256" key="3">
    <source>
        <dbReference type="ARBA" id="ARBA00022679"/>
    </source>
</evidence>
<dbReference type="GO" id="GO:0032259">
    <property type="term" value="P:methylation"/>
    <property type="evidence" value="ECO:0007669"/>
    <property type="project" value="UniProtKB-KW"/>
</dbReference>
<dbReference type="EC" id="2.1.1.37" evidence="1"/>